<dbReference type="RefSeq" id="WP_049739555.1">
    <property type="nucleotide sequence ID" value="NZ_BJON01000014.1"/>
</dbReference>
<comment type="catalytic activity">
    <reaction evidence="4">
        <text>D-serine = pyruvate + NH4(+)</text>
        <dbReference type="Rhea" id="RHEA:13977"/>
        <dbReference type="ChEBI" id="CHEBI:15361"/>
        <dbReference type="ChEBI" id="CHEBI:28938"/>
        <dbReference type="ChEBI" id="CHEBI:35247"/>
        <dbReference type="EC" id="4.3.1.18"/>
    </reaction>
</comment>
<dbReference type="Proteomes" id="UP000319578">
    <property type="component" value="Unassembled WGS sequence"/>
</dbReference>
<dbReference type="InterPro" id="IPR036052">
    <property type="entry name" value="TrpB-like_PALP_sf"/>
</dbReference>
<dbReference type="InterPro" id="IPR001926">
    <property type="entry name" value="TrpB-like_PALP"/>
</dbReference>
<dbReference type="GO" id="GO:0016836">
    <property type="term" value="F:hydro-lyase activity"/>
    <property type="evidence" value="ECO:0007669"/>
    <property type="project" value="UniProtKB-UniRule"/>
</dbReference>
<dbReference type="InterPro" id="IPR000634">
    <property type="entry name" value="Ser/Thr_deHydtase_PyrdxlP-BS"/>
</dbReference>
<reference evidence="7" key="2">
    <citation type="submission" date="2015-07" db="EMBL/GenBank/DDBJ databases">
        <title>MeaNS - Measles Nucleotide Surveillance Program.</title>
        <authorList>
            <person name="Tran T."/>
            <person name="Druce J."/>
        </authorList>
    </citation>
    <scope>NUCLEOTIDE SEQUENCE</scope>
    <source>
        <strain evidence="7">DSM 9887</strain>
    </source>
</reference>
<dbReference type="Pfam" id="PF00291">
    <property type="entry name" value="PALP"/>
    <property type="match status" value="1"/>
</dbReference>
<proteinExistence type="inferred from homology"/>
<evidence type="ECO:0000256" key="4">
    <source>
        <dbReference type="HAMAP-Rule" id="MF_01030"/>
    </source>
</evidence>
<dbReference type="PANTHER" id="PTHR48078:SF9">
    <property type="entry name" value="D-SERINE DEHYDRATASE"/>
    <property type="match status" value="1"/>
</dbReference>
<reference evidence="6 9" key="3">
    <citation type="submission" date="2019-06" db="EMBL/GenBank/DDBJ databases">
        <title>Whole genome shotgun sequence of Brevibacillus reuszeri NBRC 15719.</title>
        <authorList>
            <person name="Hosoyama A."/>
            <person name="Uohara A."/>
            <person name="Ohji S."/>
            <person name="Ichikawa N."/>
        </authorList>
    </citation>
    <scope>NUCLEOTIDE SEQUENCE [LARGE SCALE GENOMIC DNA]</scope>
    <source>
        <strain evidence="6 9">NBRC 15719</strain>
    </source>
</reference>
<keyword evidence="3 4" id="KW-0456">Lyase</keyword>
<dbReference type="GO" id="GO:0009097">
    <property type="term" value="P:isoleucine biosynthetic process"/>
    <property type="evidence" value="ECO:0007669"/>
    <property type="project" value="TreeGrafter"/>
</dbReference>
<feature type="domain" description="Tryptophan synthase beta chain-like PALP" evidence="5">
    <location>
        <begin position="80"/>
        <end position="401"/>
    </location>
</feature>
<evidence type="ECO:0000313" key="7">
    <source>
        <dbReference type="EMBL" id="KNB70562.1"/>
    </source>
</evidence>
<dbReference type="OrthoDB" id="9780546at2"/>
<comment type="similarity">
    <text evidence="4">Belongs to the serine/threonine dehydratase family. DsdA subfamily.</text>
</comment>
<dbReference type="Gene3D" id="3.40.50.1100">
    <property type="match status" value="2"/>
</dbReference>
<dbReference type="Proteomes" id="UP000036834">
    <property type="component" value="Unassembled WGS sequence"/>
</dbReference>
<evidence type="ECO:0000259" key="5">
    <source>
        <dbReference type="Pfam" id="PF00291"/>
    </source>
</evidence>
<evidence type="ECO:0000313" key="9">
    <source>
        <dbReference type="Proteomes" id="UP000319578"/>
    </source>
</evidence>
<dbReference type="AlphaFoldDB" id="A0A0K9YPI3"/>
<comment type="cofactor">
    <cofactor evidence="1 4">
        <name>pyridoxal 5'-phosphate</name>
        <dbReference type="ChEBI" id="CHEBI:597326"/>
    </cofactor>
</comment>
<gene>
    <name evidence="4 6" type="primary">dsdA</name>
    <name evidence="7" type="ORF">ADS79_16750</name>
    <name evidence="6" type="ORF">BRE01_37170</name>
</gene>
<reference evidence="8" key="1">
    <citation type="submission" date="2015-07" db="EMBL/GenBank/DDBJ databases">
        <title>Genome sequencing project for genomic taxonomy and phylogenomics of Bacillus-like bacteria.</title>
        <authorList>
            <person name="Liu B."/>
            <person name="Wang J."/>
            <person name="Zhu Y."/>
            <person name="Liu G."/>
            <person name="Chen Q."/>
            <person name="Chen Z."/>
            <person name="Lan J."/>
            <person name="Che J."/>
            <person name="Ge C."/>
            <person name="Shi H."/>
            <person name="Pan Z."/>
            <person name="Liu X."/>
        </authorList>
    </citation>
    <scope>NUCLEOTIDE SEQUENCE [LARGE SCALE GENOMIC DNA]</scope>
    <source>
        <strain evidence="8">DSM 9887</strain>
    </source>
</reference>
<dbReference type="GO" id="GO:0008721">
    <property type="term" value="F:D-serine ammonia-lyase activity"/>
    <property type="evidence" value="ECO:0007669"/>
    <property type="project" value="UniProtKB-EC"/>
</dbReference>
<name>A0A0K9YPI3_9BACL</name>
<dbReference type="InterPro" id="IPR011780">
    <property type="entry name" value="D_Ser_am_lyase"/>
</dbReference>
<evidence type="ECO:0000313" key="6">
    <source>
        <dbReference type="EMBL" id="GED70015.1"/>
    </source>
</evidence>
<dbReference type="GO" id="GO:0036088">
    <property type="term" value="P:D-serine catabolic process"/>
    <property type="evidence" value="ECO:0007669"/>
    <property type="project" value="TreeGrafter"/>
</dbReference>
<dbReference type="NCBIfam" id="NF002823">
    <property type="entry name" value="PRK02991.1"/>
    <property type="match status" value="1"/>
</dbReference>
<protein>
    <recommendedName>
        <fullName evidence="4">Probable D-serine dehydratase</fullName>
        <ecNumber evidence="4">4.3.1.18</ecNumber>
    </recommendedName>
    <alternativeName>
        <fullName evidence="4">D-serine deaminase</fullName>
        <shortName evidence="4">DSD</shortName>
    </alternativeName>
</protein>
<dbReference type="PANTHER" id="PTHR48078">
    <property type="entry name" value="THREONINE DEHYDRATASE, MITOCHONDRIAL-RELATED"/>
    <property type="match status" value="1"/>
</dbReference>
<dbReference type="EMBL" id="LGIQ01000009">
    <property type="protein sequence ID" value="KNB70562.1"/>
    <property type="molecule type" value="Genomic_DNA"/>
</dbReference>
<dbReference type="EC" id="4.3.1.18" evidence="4"/>
<dbReference type="SUPFAM" id="SSF53686">
    <property type="entry name" value="Tryptophan synthase beta subunit-like PLP-dependent enzymes"/>
    <property type="match status" value="1"/>
</dbReference>
<dbReference type="InterPro" id="IPR050147">
    <property type="entry name" value="Ser/Thr_Dehydratase"/>
</dbReference>
<evidence type="ECO:0000256" key="2">
    <source>
        <dbReference type="ARBA" id="ARBA00022898"/>
    </source>
</evidence>
<dbReference type="NCBIfam" id="TIGR02035">
    <property type="entry name" value="D_Ser_am_lyase"/>
    <property type="match status" value="1"/>
</dbReference>
<comment type="caution">
    <text evidence="7">The sequence shown here is derived from an EMBL/GenBank/DDBJ whole genome shotgun (WGS) entry which is preliminary data.</text>
</comment>
<evidence type="ECO:0000313" key="8">
    <source>
        <dbReference type="Proteomes" id="UP000036834"/>
    </source>
</evidence>
<sequence length="459" mass="51060">MPTDHTVAGKSILQWQREYPILEDVVSVKEVFWINDKYNASSIDTLSIDENDVNDAEERWQRFAPYLAKVFVETQSMNGIIESPLVPIPHMQRYLEKKYQQPLPGKLWLKCDSHLPISGSIKARGGIYEVLKHAEDLLFKHKLLTAQDDYSILDTKKFKDFFSQYSIAVGSTGNLGLSIGVMSAKIGFNVTVHMSEDAKQWKKDLLREKGVTVIEHRSDYSKAVEEGRKQAETDPDCYFIDDENSKDLFLGYAVAAIRLKDQLDAAGVIVDKDHPLFVYLPCGVGGGPGGVAFGLKLIYGEHVHCFFAEPTHSPCMLLGLLTELHDQVSVQDFGIDNKTDADGLAVGRPSRFVGKVIESLLSGIFTIEDDELYILLHALSNSENIDLEPSALAGMLGTVKLHHTRVGQEYISANALEGSLENGTHIVWATGGSLVPREIMEDYYNKGLHLSTLKDSLTE</sequence>
<evidence type="ECO:0000256" key="1">
    <source>
        <dbReference type="ARBA" id="ARBA00001933"/>
    </source>
</evidence>
<dbReference type="EMBL" id="BJON01000014">
    <property type="protein sequence ID" value="GED70015.1"/>
    <property type="molecule type" value="Genomic_DNA"/>
</dbReference>
<feature type="modified residue" description="N6-(pyridoxal phosphate)lysine" evidence="4">
    <location>
        <position position="122"/>
    </location>
</feature>
<dbReference type="HAMAP" id="MF_01030">
    <property type="entry name" value="D_Ser_dehydrat"/>
    <property type="match status" value="1"/>
</dbReference>
<accession>A0A0K9YPI3</accession>
<organism evidence="7 8">
    <name type="scientific">Brevibacillus reuszeri</name>
    <dbReference type="NCBI Taxonomy" id="54915"/>
    <lineage>
        <taxon>Bacteria</taxon>
        <taxon>Bacillati</taxon>
        <taxon>Bacillota</taxon>
        <taxon>Bacilli</taxon>
        <taxon>Bacillales</taxon>
        <taxon>Paenibacillaceae</taxon>
        <taxon>Brevibacillus</taxon>
    </lineage>
</organism>
<evidence type="ECO:0000256" key="3">
    <source>
        <dbReference type="ARBA" id="ARBA00023239"/>
    </source>
</evidence>
<dbReference type="STRING" id="54915.ADS79_16750"/>
<dbReference type="PATRIC" id="fig|54915.3.peg.2407"/>
<keyword evidence="2 4" id="KW-0663">Pyridoxal phosphate</keyword>
<dbReference type="GO" id="GO:0030170">
    <property type="term" value="F:pyridoxal phosphate binding"/>
    <property type="evidence" value="ECO:0007669"/>
    <property type="project" value="InterPro"/>
</dbReference>
<dbReference type="PROSITE" id="PS00165">
    <property type="entry name" value="DEHYDRATASE_SER_THR"/>
    <property type="match status" value="1"/>
</dbReference>
<dbReference type="CDD" id="cd06447">
    <property type="entry name" value="D-Ser-dehyd"/>
    <property type="match status" value="1"/>
</dbReference>
<keyword evidence="9" id="KW-1185">Reference proteome</keyword>